<evidence type="ECO:0000313" key="1">
    <source>
        <dbReference type="EMBL" id="OGC28129.1"/>
    </source>
</evidence>
<dbReference type="AlphaFoldDB" id="A0A1F4T6I4"/>
<protein>
    <submittedName>
        <fullName evidence="1">Uncharacterized protein</fullName>
    </submittedName>
</protein>
<sequence length="326" mass="37278">MTKLARINHTTLPPLLETRALTFLKAPLPRKEYLEVLADAGAVGRQIRAVMTLSGPMIEELKVTTISDFTLAFEWTMSERIGYDHFAAFAEAGTCRMVDPRFPSPTKKVAFSVFARDRLALIEEISARFFMTPAMPSDIVLAPWACDCCFETQHLDYLKSLLDLRGIGSMLIIRIMATNFGQAFDRVAASPFLTWMQAAGFEPSWFLGFDNLVYLNDLALDEEANGRGSVLYPLPGRKIGMEVLALRQTIKEKIGHNEPYFDHLFNLYLVFQRIECSDRVVLNKIFAEAMQWEREHAEERRPRKGKETSRLIDRFSKRLPFLLDQL</sequence>
<evidence type="ECO:0000313" key="2">
    <source>
        <dbReference type="Proteomes" id="UP000178602"/>
    </source>
</evidence>
<comment type="caution">
    <text evidence="1">The sequence shown here is derived from an EMBL/GenBank/DDBJ whole genome shotgun (WGS) entry which is preliminary data.</text>
</comment>
<reference evidence="1 2" key="1">
    <citation type="journal article" date="2016" name="Nat. Commun.">
        <title>Thousands of microbial genomes shed light on interconnected biogeochemical processes in an aquifer system.</title>
        <authorList>
            <person name="Anantharaman K."/>
            <person name="Brown C.T."/>
            <person name="Hug L.A."/>
            <person name="Sharon I."/>
            <person name="Castelle C.J."/>
            <person name="Probst A.J."/>
            <person name="Thomas B.C."/>
            <person name="Singh A."/>
            <person name="Wilkins M.J."/>
            <person name="Karaoz U."/>
            <person name="Brodie E.L."/>
            <person name="Williams K.H."/>
            <person name="Hubbard S.S."/>
            <person name="Banfield J.F."/>
        </authorList>
    </citation>
    <scope>NUCLEOTIDE SEQUENCE [LARGE SCALE GENOMIC DNA]</scope>
</reference>
<dbReference type="EMBL" id="MEUG01000001">
    <property type="protein sequence ID" value="OGC28129.1"/>
    <property type="molecule type" value="Genomic_DNA"/>
</dbReference>
<organism evidence="1 2">
    <name type="scientific">candidate division WOR-1 bacterium RIFOXYC12_FULL_54_18</name>
    <dbReference type="NCBI Taxonomy" id="1802584"/>
    <lineage>
        <taxon>Bacteria</taxon>
        <taxon>Bacillati</taxon>
        <taxon>Saganbacteria</taxon>
    </lineage>
</organism>
<gene>
    <name evidence="1" type="ORF">A3K49_03965</name>
</gene>
<accession>A0A1F4T6I4</accession>
<name>A0A1F4T6I4_UNCSA</name>
<proteinExistence type="predicted"/>
<dbReference type="Proteomes" id="UP000178602">
    <property type="component" value="Unassembled WGS sequence"/>
</dbReference>